<comment type="similarity">
    <text evidence="1 5">Belongs to the CoaE family.</text>
</comment>
<dbReference type="Gene3D" id="3.40.50.300">
    <property type="entry name" value="P-loop containing nucleotide triphosphate hydrolases"/>
    <property type="match status" value="1"/>
</dbReference>
<keyword evidence="5 7" id="KW-0418">Kinase</keyword>
<comment type="catalytic activity">
    <reaction evidence="5">
        <text>3'-dephospho-CoA + ATP = ADP + CoA + H(+)</text>
        <dbReference type="Rhea" id="RHEA:18245"/>
        <dbReference type="ChEBI" id="CHEBI:15378"/>
        <dbReference type="ChEBI" id="CHEBI:30616"/>
        <dbReference type="ChEBI" id="CHEBI:57287"/>
        <dbReference type="ChEBI" id="CHEBI:57328"/>
        <dbReference type="ChEBI" id="CHEBI:456216"/>
        <dbReference type="EC" id="2.7.1.24"/>
    </reaction>
</comment>
<keyword evidence="2 5" id="KW-0547">Nucleotide-binding</keyword>
<dbReference type="GO" id="GO:0005737">
    <property type="term" value="C:cytoplasm"/>
    <property type="evidence" value="ECO:0007669"/>
    <property type="project" value="UniProtKB-SubCell"/>
</dbReference>
<evidence type="ECO:0000256" key="3">
    <source>
        <dbReference type="ARBA" id="ARBA00022840"/>
    </source>
</evidence>
<evidence type="ECO:0000256" key="2">
    <source>
        <dbReference type="ARBA" id="ARBA00022741"/>
    </source>
</evidence>
<dbReference type="GO" id="GO:0004140">
    <property type="term" value="F:dephospho-CoA kinase activity"/>
    <property type="evidence" value="ECO:0007669"/>
    <property type="project" value="UniProtKB-UniRule"/>
</dbReference>
<proteinExistence type="inferred from homology"/>
<keyword evidence="5" id="KW-0963">Cytoplasm</keyword>
<dbReference type="EMBL" id="FNSD01000001">
    <property type="protein sequence ID" value="SEB57552.1"/>
    <property type="molecule type" value="Genomic_DNA"/>
</dbReference>
<dbReference type="AlphaFoldDB" id="A0A1H4KI05"/>
<evidence type="ECO:0000256" key="5">
    <source>
        <dbReference type="HAMAP-Rule" id="MF_00376"/>
    </source>
</evidence>
<organism evidence="7 8">
    <name type="scientific">Terriglobus roseus</name>
    <dbReference type="NCBI Taxonomy" id="392734"/>
    <lineage>
        <taxon>Bacteria</taxon>
        <taxon>Pseudomonadati</taxon>
        <taxon>Acidobacteriota</taxon>
        <taxon>Terriglobia</taxon>
        <taxon>Terriglobales</taxon>
        <taxon>Acidobacteriaceae</taxon>
        <taxon>Terriglobus</taxon>
    </lineage>
</organism>
<dbReference type="Proteomes" id="UP000182409">
    <property type="component" value="Unassembled WGS sequence"/>
</dbReference>
<comment type="function">
    <text evidence="5">Catalyzes the phosphorylation of the 3'-hydroxyl group of dephosphocoenzyme A to form coenzyme A.</text>
</comment>
<evidence type="ECO:0000313" key="8">
    <source>
        <dbReference type="Proteomes" id="UP000182409"/>
    </source>
</evidence>
<gene>
    <name evidence="5" type="primary">coaE</name>
    <name evidence="7" type="ORF">SAMN05443244_1184</name>
</gene>
<keyword evidence="5" id="KW-0808">Transferase</keyword>
<comment type="pathway">
    <text evidence="5">Cofactor biosynthesis; coenzyme A biosynthesis; CoA from (R)-pantothenate: step 5/5.</text>
</comment>
<dbReference type="CDD" id="cd02022">
    <property type="entry name" value="DPCK"/>
    <property type="match status" value="1"/>
</dbReference>
<evidence type="ECO:0000256" key="4">
    <source>
        <dbReference type="ARBA" id="ARBA00022993"/>
    </source>
</evidence>
<name>A0A1H4KI05_9BACT</name>
<evidence type="ECO:0000313" key="7">
    <source>
        <dbReference type="EMBL" id="SEB57552.1"/>
    </source>
</evidence>
<dbReference type="GO" id="GO:0015937">
    <property type="term" value="P:coenzyme A biosynthetic process"/>
    <property type="evidence" value="ECO:0007669"/>
    <property type="project" value="UniProtKB-UniRule"/>
</dbReference>
<dbReference type="EC" id="2.7.1.24" evidence="5 6"/>
<dbReference type="NCBIfam" id="TIGR00152">
    <property type="entry name" value="dephospho-CoA kinase"/>
    <property type="match status" value="1"/>
</dbReference>
<dbReference type="RefSeq" id="WP_074652771.1">
    <property type="nucleotide sequence ID" value="NZ_FNSD01000001.1"/>
</dbReference>
<dbReference type="Pfam" id="PF01121">
    <property type="entry name" value="CoaE"/>
    <property type="match status" value="1"/>
</dbReference>
<dbReference type="HAMAP" id="MF_00376">
    <property type="entry name" value="Dephospho_CoA_kinase"/>
    <property type="match status" value="1"/>
</dbReference>
<evidence type="ECO:0000256" key="6">
    <source>
        <dbReference type="NCBIfam" id="TIGR00152"/>
    </source>
</evidence>
<feature type="binding site" evidence="5">
    <location>
        <begin position="11"/>
        <end position="16"/>
    </location>
    <ligand>
        <name>ATP</name>
        <dbReference type="ChEBI" id="CHEBI:30616"/>
    </ligand>
</feature>
<dbReference type="InterPro" id="IPR001977">
    <property type="entry name" value="Depp_CoAkinase"/>
</dbReference>
<reference evidence="7 8" key="1">
    <citation type="submission" date="2016-10" db="EMBL/GenBank/DDBJ databases">
        <authorList>
            <person name="de Groot N.N."/>
        </authorList>
    </citation>
    <scope>NUCLEOTIDE SEQUENCE [LARGE SCALE GENOMIC DNA]</scope>
    <source>
        <strain evidence="7 8">AB35.6</strain>
    </source>
</reference>
<sequence length="226" mass="24464">MLRVGLTGGVGSGKSAAAAHFRTLGAQVSQSDEVGRALMKPGQPAFQAITQHFGPMVIAADGALDRAALARIAFEQGRVEEINAIVHPLVIAAQSAWAETVLVREPAAVAIVESALIFETRFTAHGPVTDVEAPWRTRFDRVVVVTAPLETRRERYIARQAGSMPCETASADFDRRAAAQWTDERKAALADFVLVNDGSLQHLQDEVFRLYALLRLESADRASEAM</sequence>
<dbReference type="InterPro" id="IPR027417">
    <property type="entry name" value="P-loop_NTPase"/>
</dbReference>
<protein>
    <recommendedName>
        <fullName evidence="5 6">Dephospho-CoA kinase</fullName>
        <ecNumber evidence="5 6">2.7.1.24</ecNumber>
    </recommendedName>
    <alternativeName>
        <fullName evidence="5">Dephosphocoenzyme A kinase</fullName>
    </alternativeName>
</protein>
<evidence type="ECO:0000256" key="1">
    <source>
        <dbReference type="ARBA" id="ARBA00009018"/>
    </source>
</evidence>
<dbReference type="UniPathway" id="UPA00241">
    <property type="reaction ID" value="UER00356"/>
</dbReference>
<comment type="subcellular location">
    <subcellularLocation>
        <location evidence="5">Cytoplasm</location>
    </subcellularLocation>
</comment>
<dbReference type="SUPFAM" id="SSF52540">
    <property type="entry name" value="P-loop containing nucleoside triphosphate hydrolases"/>
    <property type="match status" value="1"/>
</dbReference>
<keyword evidence="3 5" id="KW-0067">ATP-binding</keyword>
<dbReference type="OrthoDB" id="9812943at2"/>
<keyword evidence="4 5" id="KW-0173">Coenzyme A biosynthesis</keyword>
<dbReference type="PANTHER" id="PTHR10695">
    <property type="entry name" value="DEPHOSPHO-COA KINASE-RELATED"/>
    <property type="match status" value="1"/>
</dbReference>
<dbReference type="PROSITE" id="PS51219">
    <property type="entry name" value="DPCK"/>
    <property type="match status" value="1"/>
</dbReference>
<dbReference type="PANTHER" id="PTHR10695:SF46">
    <property type="entry name" value="BIFUNCTIONAL COENZYME A SYNTHASE-RELATED"/>
    <property type="match status" value="1"/>
</dbReference>
<dbReference type="GO" id="GO:0005524">
    <property type="term" value="F:ATP binding"/>
    <property type="evidence" value="ECO:0007669"/>
    <property type="project" value="UniProtKB-UniRule"/>
</dbReference>
<accession>A0A1H4KI05</accession>